<protein>
    <submittedName>
        <fullName evidence="2">Exported protein</fullName>
    </submittedName>
</protein>
<dbReference type="KEGG" id="bmx:BMS_1947"/>
<name>E1X2J5_HALMS</name>
<sequence>MIKYLAPVLALGLSLNSHALVDYSETEGSGTPATRPAPARAAAAPIIKRNAPTQAGAKSGASLFGGNFELMALYDHQSLNLDQGSGSFQKLSLSGHFQTQYNLYMDFAYWAATSELRNSDGVDESLENEKGRLKFILGFNWLRFGKAQEMATVDIFGGAYLKGSGGVASTRTDKVVGIETSKRFYNFALALGYEYHLTGTPDAESESAIGNIGILKTSFGWMVSNDISFSLEGGMVNIASAEDTDRVNKIEEESKFSYIKPTLILGLSPSVALEMGGVFRTRRAHNTNSLVSARLWNIPGAYGNSLFAGLKLSI</sequence>
<dbReference type="PATRIC" id="fig|862908.3.peg.1846"/>
<dbReference type="OrthoDB" id="5294491at2"/>
<dbReference type="RefSeq" id="WP_014244543.1">
    <property type="nucleotide sequence ID" value="NC_016620.1"/>
</dbReference>
<proteinExistence type="predicted"/>
<dbReference type="STRING" id="862908.BMS_1947"/>
<evidence type="ECO:0000313" key="2">
    <source>
        <dbReference type="EMBL" id="CBW26762.1"/>
    </source>
</evidence>
<evidence type="ECO:0000313" key="3">
    <source>
        <dbReference type="Proteomes" id="UP000008963"/>
    </source>
</evidence>
<dbReference type="Proteomes" id="UP000008963">
    <property type="component" value="Chromosome"/>
</dbReference>
<feature type="chain" id="PRO_5003154648" evidence="1">
    <location>
        <begin position="20"/>
        <end position="314"/>
    </location>
</feature>
<gene>
    <name evidence="2" type="ordered locus">BMS_1947</name>
</gene>
<accession>E1X2J5</accession>
<feature type="signal peptide" evidence="1">
    <location>
        <begin position="1"/>
        <end position="19"/>
    </location>
</feature>
<dbReference type="EMBL" id="FQ312005">
    <property type="protein sequence ID" value="CBW26762.1"/>
    <property type="molecule type" value="Genomic_DNA"/>
</dbReference>
<keyword evidence="1" id="KW-0732">Signal</keyword>
<organism evidence="2 3">
    <name type="scientific">Halobacteriovorax marinus (strain ATCC BAA-682 / DSM 15412 / SJ)</name>
    <name type="common">Bacteriovorax marinus</name>
    <dbReference type="NCBI Taxonomy" id="862908"/>
    <lineage>
        <taxon>Bacteria</taxon>
        <taxon>Pseudomonadati</taxon>
        <taxon>Bdellovibrionota</taxon>
        <taxon>Bacteriovoracia</taxon>
        <taxon>Bacteriovoracales</taxon>
        <taxon>Halobacteriovoraceae</taxon>
        <taxon>Halobacteriovorax</taxon>
    </lineage>
</organism>
<dbReference type="HOGENOM" id="CLU_885000_0_0_7"/>
<reference evidence="3" key="1">
    <citation type="journal article" date="2013" name="ISME J.">
        <title>A small predatory core genome in the divergent marine Bacteriovorax marinus SJ and the terrestrial Bdellovibrio bacteriovorus.</title>
        <authorList>
            <person name="Crossman L.C."/>
            <person name="Chen H."/>
            <person name="Cerdeno-Tarraga A.M."/>
            <person name="Brooks K."/>
            <person name="Quail M.A."/>
            <person name="Pineiro S.A."/>
            <person name="Hobley L."/>
            <person name="Sockett R.E."/>
            <person name="Bentley S.D."/>
            <person name="Parkhill J."/>
            <person name="Williams H.N."/>
            <person name="Stine O.C."/>
        </authorList>
    </citation>
    <scope>NUCLEOTIDE SEQUENCE [LARGE SCALE GENOMIC DNA]</scope>
    <source>
        <strain evidence="3">ATCC BAA-682 / DSM 15412 / SJ</strain>
    </source>
</reference>
<dbReference type="AlphaFoldDB" id="E1X2J5"/>
<evidence type="ECO:0000256" key="1">
    <source>
        <dbReference type="SAM" id="SignalP"/>
    </source>
</evidence>
<keyword evidence="3" id="KW-1185">Reference proteome</keyword>